<organism evidence="6 7">
    <name type="scientific">Gryllus longicercus</name>
    <dbReference type="NCBI Taxonomy" id="2509291"/>
    <lineage>
        <taxon>Eukaryota</taxon>
        <taxon>Metazoa</taxon>
        <taxon>Ecdysozoa</taxon>
        <taxon>Arthropoda</taxon>
        <taxon>Hexapoda</taxon>
        <taxon>Insecta</taxon>
        <taxon>Pterygota</taxon>
        <taxon>Neoptera</taxon>
        <taxon>Polyneoptera</taxon>
        <taxon>Orthoptera</taxon>
        <taxon>Ensifera</taxon>
        <taxon>Gryllidea</taxon>
        <taxon>Grylloidea</taxon>
        <taxon>Gryllidae</taxon>
        <taxon>Gryllinae</taxon>
        <taxon>Gryllus</taxon>
    </lineage>
</organism>
<evidence type="ECO:0000313" key="7">
    <source>
        <dbReference type="Proteomes" id="UP001378592"/>
    </source>
</evidence>
<dbReference type="GO" id="GO:0016020">
    <property type="term" value="C:membrane"/>
    <property type="evidence" value="ECO:0007669"/>
    <property type="project" value="UniProtKB-SubCell"/>
</dbReference>
<feature type="transmembrane region" description="Helical" evidence="5">
    <location>
        <begin position="108"/>
        <end position="131"/>
    </location>
</feature>
<feature type="transmembrane region" description="Helical" evidence="5">
    <location>
        <begin position="6"/>
        <end position="25"/>
    </location>
</feature>
<reference evidence="6 7" key="1">
    <citation type="submission" date="2024-03" db="EMBL/GenBank/DDBJ databases">
        <title>The genome assembly and annotation of the cricket Gryllus longicercus Weissman &amp; Gray.</title>
        <authorList>
            <person name="Szrajer S."/>
            <person name="Gray D."/>
            <person name="Ylla G."/>
        </authorList>
    </citation>
    <scope>NUCLEOTIDE SEQUENCE [LARGE SCALE GENOMIC DNA]</scope>
    <source>
        <strain evidence="6">DAG 2021-001</strain>
        <tissue evidence="6">Whole body minus gut</tissue>
    </source>
</reference>
<evidence type="ECO:0000256" key="5">
    <source>
        <dbReference type="SAM" id="Phobius"/>
    </source>
</evidence>
<accession>A0AAN9Z658</accession>
<dbReference type="GO" id="GO:0035869">
    <property type="term" value="C:ciliary transition zone"/>
    <property type="evidence" value="ECO:0007669"/>
    <property type="project" value="TreeGrafter"/>
</dbReference>
<keyword evidence="4 5" id="KW-0472">Membrane</keyword>
<comment type="caution">
    <text evidence="6">The sequence shown here is derived from an EMBL/GenBank/DDBJ whole genome shotgun (WGS) entry which is preliminary data.</text>
</comment>
<evidence type="ECO:0000256" key="1">
    <source>
        <dbReference type="ARBA" id="ARBA00004141"/>
    </source>
</evidence>
<dbReference type="Pfam" id="PF09799">
    <property type="entry name" value="Transmemb_17"/>
    <property type="match status" value="1"/>
</dbReference>
<evidence type="ECO:0000256" key="2">
    <source>
        <dbReference type="ARBA" id="ARBA00022692"/>
    </source>
</evidence>
<evidence type="ECO:0008006" key="8">
    <source>
        <dbReference type="Google" id="ProtNLM"/>
    </source>
</evidence>
<keyword evidence="3 5" id="KW-1133">Transmembrane helix</keyword>
<proteinExistence type="predicted"/>
<dbReference type="PANTHER" id="PTHR13531">
    <property type="entry name" value="GEO07735P1-RELATED-RELATED"/>
    <property type="match status" value="1"/>
</dbReference>
<sequence>MFDCTFLFVVVLYLNSFYFGIFAVLEFAMCVTKSIALPYPAGNIVSELLLLLFLSGVEGARILLGLKGNLLQKTLFLVLFVIFTAPSTLGVVYYLVWQTYVLKIDMLLCAIQLTFYGLEFLLSLFCIASLFRSIT</sequence>
<dbReference type="GO" id="GO:1905515">
    <property type="term" value="P:non-motile cilium assembly"/>
    <property type="evidence" value="ECO:0007669"/>
    <property type="project" value="TreeGrafter"/>
</dbReference>
<feature type="transmembrane region" description="Helical" evidence="5">
    <location>
        <begin position="75"/>
        <end position="96"/>
    </location>
</feature>
<name>A0AAN9Z658_9ORTH</name>
<protein>
    <recommendedName>
        <fullName evidence="8">Transmembrane protein 216</fullName>
    </recommendedName>
</protein>
<evidence type="ECO:0000313" key="6">
    <source>
        <dbReference type="EMBL" id="KAK7866041.1"/>
    </source>
</evidence>
<dbReference type="PANTHER" id="PTHR13531:SF0">
    <property type="entry name" value="GEO07735P1-RELATED"/>
    <property type="match status" value="1"/>
</dbReference>
<evidence type="ECO:0000256" key="4">
    <source>
        <dbReference type="ARBA" id="ARBA00023136"/>
    </source>
</evidence>
<keyword evidence="2 5" id="KW-0812">Transmembrane</keyword>
<evidence type="ECO:0000256" key="3">
    <source>
        <dbReference type="ARBA" id="ARBA00022989"/>
    </source>
</evidence>
<feature type="transmembrane region" description="Helical" evidence="5">
    <location>
        <begin position="37"/>
        <end position="55"/>
    </location>
</feature>
<dbReference type="InterPro" id="IPR019184">
    <property type="entry name" value="Uncharacterised_TM-17"/>
</dbReference>
<dbReference type="Proteomes" id="UP001378592">
    <property type="component" value="Unassembled WGS sequence"/>
</dbReference>
<comment type="subcellular location">
    <subcellularLocation>
        <location evidence="1">Membrane</location>
        <topology evidence="1">Multi-pass membrane protein</topology>
    </subcellularLocation>
</comment>
<gene>
    <name evidence="6" type="ORF">R5R35_008553</name>
</gene>
<dbReference type="AlphaFoldDB" id="A0AAN9Z658"/>
<dbReference type="EMBL" id="JAZDUA010000157">
    <property type="protein sequence ID" value="KAK7866041.1"/>
    <property type="molecule type" value="Genomic_DNA"/>
</dbReference>
<keyword evidence="7" id="KW-1185">Reference proteome</keyword>